<evidence type="ECO:0000256" key="1">
    <source>
        <dbReference type="ARBA" id="ARBA00001961"/>
    </source>
</evidence>
<feature type="domain" description="Prolyl 4-hydroxylase alpha subunit" evidence="6">
    <location>
        <begin position="38"/>
        <end position="216"/>
    </location>
</feature>
<dbReference type="STRING" id="312017.Q22UT9"/>
<protein>
    <submittedName>
        <fullName evidence="7">2OG-Fe(II) oxygenase family oxidoreductase, putative</fullName>
    </submittedName>
</protein>
<keyword evidence="8" id="KW-1185">Reference proteome</keyword>
<dbReference type="OrthoDB" id="69177at2759"/>
<evidence type="ECO:0000256" key="2">
    <source>
        <dbReference type="ARBA" id="ARBA00022723"/>
    </source>
</evidence>
<keyword evidence="3" id="KW-0223">Dioxygenase</keyword>
<keyword evidence="4" id="KW-0560">Oxidoreductase</keyword>
<proteinExistence type="predicted"/>
<name>Q22UT9_TETTS</name>
<dbReference type="GO" id="GO:0005783">
    <property type="term" value="C:endoplasmic reticulum"/>
    <property type="evidence" value="ECO:0007669"/>
    <property type="project" value="TreeGrafter"/>
</dbReference>
<dbReference type="SMART" id="SM00702">
    <property type="entry name" value="P4Hc"/>
    <property type="match status" value="1"/>
</dbReference>
<dbReference type="Proteomes" id="UP000009168">
    <property type="component" value="Unassembled WGS sequence"/>
</dbReference>
<dbReference type="InParanoid" id="Q22UT9"/>
<dbReference type="GO" id="GO:0005506">
    <property type="term" value="F:iron ion binding"/>
    <property type="evidence" value="ECO:0007669"/>
    <property type="project" value="InterPro"/>
</dbReference>
<dbReference type="OMA" id="QQRMLVH"/>
<dbReference type="PANTHER" id="PTHR10869:SF241">
    <property type="entry name" value="FE2OG DIOXYGENASE DOMAIN-CONTAINING PROTEIN"/>
    <property type="match status" value="1"/>
</dbReference>
<evidence type="ECO:0000256" key="3">
    <source>
        <dbReference type="ARBA" id="ARBA00022964"/>
    </source>
</evidence>
<reference evidence="8" key="1">
    <citation type="journal article" date="2006" name="PLoS Biol.">
        <title>Macronuclear genome sequence of the ciliate Tetrahymena thermophila, a model eukaryote.</title>
        <authorList>
            <person name="Eisen J.A."/>
            <person name="Coyne R.S."/>
            <person name="Wu M."/>
            <person name="Wu D."/>
            <person name="Thiagarajan M."/>
            <person name="Wortman J.R."/>
            <person name="Badger J.H."/>
            <person name="Ren Q."/>
            <person name="Amedeo P."/>
            <person name="Jones K.M."/>
            <person name="Tallon L.J."/>
            <person name="Delcher A.L."/>
            <person name="Salzberg S.L."/>
            <person name="Silva J.C."/>
            <person name="Haas B.J."/>
            <person name="Majoros W.H."/>
            <person name="Farzad M."/>
            <person name="Carlton J.M."/>
            <person name="Smith R.K. Jr."/>
            <person name="Garg J."/>
            <person name="Pearlman R.E."/>
            <person name="Karrer K.M."/>
            <person name="Sun L."/>
            <person name="Manning G."/>
            <person name="Elde N.C."/>
            <person name="Turkewitz A.P."/>
            <person name="Asai D.J."/>
            <person name="Wilkes D.E."/>
            <person name="Wang Y."/>
            <person name="Cai H."/>
            <person name="Collins K."/>
            <person name="Stewart B.A."/>
            <person name="Lee S.R."/>
            <person name="Wilamowska K."/>
            <person name="Weinberg Z."/>
            <person name="Ruzzo W.L."/>
            <person name="Wloga D."/>
            <person name="Gaertig J."/>
            <person name="Frankel J."/>
            <person name="Tsao C.-C."/>
            <person name="Gorovsky M.A."/>
            <person name="Keeling P.J."/>
            <person name="Waller R.F."/>
            <person name="Patron N.J."/>
            <person name="Cherry J.M."/>
            <person name="Stover N.A."/>
            <person name="Krieger C.J."/>
            <person name="del Toro C."/>
            <person name="Ryder H.F."/>
            <person name="Williamson S.C."/>
            <person name="Barbeau R.A."/>
            <person name="Hamilton E.P."/>
            <person name="Orias E."/>
        </authorList>
    </citation>
    <scope>NUCLEOTIDE SEQUENCE [LARGE SCALE GENOMIC DNA]</scope>
    <source>
        <strain evidence="8">SB210</strain>
    </source>
</reference>
<evidence type="ECO:0000256" key="5">
    <source>
        <dbReference type="ARBA" id="ARBA00023004"/>
    </source>
</evidence>
<evidence type="ECO:0000313" key="8">
    <source>
        <dbReference type="Proteomes" id="UP000009168"/>
    </source>
</evidence>
<dbReference type="Gene3D" id="2.60.120.620">
    <property type="entry name" value="q2cbj1_9rhob like domain"/>
    <property type="match status" value="1"/>
</dbReference>
<dbReference type="PANTHER" id="PTHR10869">
    <property type="entry name" value="PROLYL 4-HYDROXYLASE ALPHA SUBUNIT"/>
    <property type="match status" value="1"/>
</dbReference>
<dbReference type="EMBL" id="GG662825">
    <property type="protein sequence ID" value="EAR89037.2"/>
    <property type="molecule type" value="Genomic_DNA"/>
</dbReference>
<evidence type="ECO:0000313" key="7">
    <source>
        <dbReference type="EMBL" id="EAR89037.2"/>
    </source>
</evidence>
<evidence type="ECO:0000259" key="6">
    <source>
        <dbReference type="SMART" id="SM00702"/>
    </source>
</evidence>
<dbReference type="Pfam" id="PF13640">
    <property type="entry name" value="2OG-FeII_Oxy_3"/>
    <property type="match status" value="1"/>
</dbReference>
<accession>Q22UT9</accession>
<dbReference type="InterPro" id="IPR006620">
    <property type="entry name" value="Pro_4_hyd_alph"/>
</dbReference>
<gene>
    <name evidence="7" type="ORF">TTHERM_00846910</name>
</gene>
<dbReference type="GO" id="GO:0004656">
    <property type="term" value="F:procollagen-proline 4-dioxygenase activity"/>
    <property type="evidence" value="ECO:0007669"/>
    <property type="project" value="TreeGrafter"/>
</dbReference>
<comment type="cofactor">
    <cofactor evidence="1">
        <name>L-ascorbate</name>
        <dbReference type="ChEBI" id="CHEBI:38290"/>
    </cofactor>
</comment>
<dbReference type="RefSeq" id="XP_001009282.2">
    <property type="nucleotide sequence ID" value="XM_001009282.2"/>
</dbReference>
<evidence type="ECO:0000256" key="4">
    <source>
        <dbReference type="ARBA" id="ARBA00023002"/>
    </source>
</evidence>
<dbReference type="InterPro" id="IPR045054">
    <property type="entry name" value="P4HA-like"/>
</dbReference>
<sequence length="298" mass="34817">MYSKSVVQTAQKKSIIDIFKSEDKDLSKKKQLEQVVQGEIWVVKKFLSTKQCQEVIKFSESQGFQDALVNVGYGLGVLDKDFRDCNRVMIDDVETAQYLAEKLRPYVPLCQEGALYHGMNERFRILKYSKDQKFAMHQDGCWSPSKSIFSILTIQFYLNTVDNGGFTRFEWEGWESNEYKCKSEEGKIVIFRQQGWWHEGSHVLKGLKYTVRNDLMFKLYTQKEWEQQKQLHDLTCGVCSKKVKAEVLQCGHLFLFCGCHAFYNGDIHTNPEEKKRLRSCCQCVKKIQSPSKELYEIL</sequence>
<keyword evidence="2" id="KW-0479">Metal-binding</keyword>
<dbReference type="KEGG" id="tet:TTHERM_00846910"/>
<dbReference type="GeneID" id="7840318"/>
<dbReference type="InterPro" id="IPR044862">
    <property type="entry name" value="Pro_4_hyd_alph_FE2OG_OXY"/>
</dbReference>
<dbReference type="GO" id="GO:0031418">
    <property type="term" value="F:L-ascorbic acid binding"/>
    <property type="evidence" value="ECO:0007669"/>
    <property type="project" value="InterPro"/>
</dbReference>
<keyword evidence="5" id="KW-0408">Iron</keyword>
<organism evidence="7 8">
    <name type="scientific">Tetrahymena thermophila (strain SB210)</name>
    <dbReference type="NCBI Taxonomy" id="312017"/>
    <lineage>
        <taxon>Eukaryota</taxon>
        <taxon>Sar</taxon>
        <taxon>Alveolata</taxon>
        <taxon>Ciliophora</taxon>
        <taxon>Intramacronucleata</taxon>
        <taxon>Oligohymenophorea</taxon>
        <taxon>Hymenostomatida</taxon>
        <taxon>Tetrahymenina</taxon>
        <taxon>Tetrahymenidae</taxon>
        <taxon>Tetrahymena</taxon>
    </lineage>
</organism>
<dbReference type="AlphaFoldDB" id="Q22UT9"/>
<dbReference type="HOGENOM" id="CLU_935347_0_0_1"/>